<accession>A0ABR7K1X7</accession>
<dbReference type="Proteomes" id="UP000611796">
    <property type="component" value="Unassembled WGS sequence"/>
</dbReference>
<evidence type="ECO:0000313" key="3">
    <source>
        <dbReference type="Proteomes" id="UP000611796"/>
    </source>
</evidence>
<gene>
    <name evidence="2" type="ORF">H8891_04305</name>
</gene>
<sequence length="208" mass="24611">MEIKSNYEIQAEKSKLEFIKWDHIKIAKKFDLEYDENYLYIYFLKQKYRLNKTTGNIEKTYDEVNYIGAKHNEVMTILDLLSYSKDNLQLSGNWTNVTSLKGTVQTGSITNHNDLFLPYANKFSGRINDLKKACEKLGAKEVKKGDMGYIIDLFENLPLMVIFYEKDCDFPAEFKILWDENILDYMHYETTFYAVLHLFDRIEELIVN</sequence>
<dbReference type="RefSeq" id="WP_187005337.1">
    <property type="nucleotide sequence ID" value="NZ_JACRWD010000001.1"/>
</dbReference>
<dbReference type="Pfam" id="PF12654">
    <property type="entry name" value="DUF3786"/>
    <property type="match status" value="1"/>
</dbReference>
<feature type="domain" description="DUF3786" evidence="1">
    <location>
        <begin position="25"/>
        <end position="191"/>
    </location>
</feature>
<keyword evidence="3" id="KW-1185">Reference proteome</keyword>
<reference evidence="2 3" key="1">
    <citation type="submission" date="2020-08" db="EMBL/GenBank/DDBJ databases">
        <authorList>
            <person name="Liu C."/>
            <person name="Sun Q."/>
        </authorList>
    </citation>
    <scope>NUCLEOTIDE SEQUENCE [LARGE SCALE GENOMIC DNA]</scope>
    <source>
        <strain evidence="2 3">NSJ-45</strain>
    </source>
</reference>
<dbReference type="EMBL" id="JACRWD010000001">
    <property type="protein sequence ID" value="MBC6003017.1"/>
    <property type="molecule type" value="Genomic_DNA"/>
</dbReference>
<proteinExistence type="predicted"/>
<protein>
    <submittedName>
        <fullName evidence="2">DUF3786 domain-containing protein</fullName>
    </submittedName>
</protein>
<evidence type="ECO:0000313" key="2">
    <source>
        <dbReference type="EMBL" id="MBC6003017.1"/>
    </source>
</evidence>
<name>A0ABR7K1X7_9FIRM</name>
<organism evidence="2 3">
    <name type="scientific">Paeniclostridium hominis</name>
    <dbReference type="NCBI Taxonomy" id="2764329"/>
    <lineage>
        <taxon>Bacteria</taxon>
        <taxon>Bacillati</taxon>
        <taxon>Bacillota</taxon>
        <taxon>Clostridia</taxon>
        <taxon>Peptostreptococcales</taxon>
        <taxon>Peptostreptococcaceae</taxon>
        <taxon>Paeniclostridium</taxon>
    </lineage>
</organism>
<dbReference type="InterPro" id="IPR024264">
    <property type="entry name" value="DUF3786"/>
</dbReference>
<comment type="caution">
    <text evidence="2">The sequence shown here is derived from an EMBL/GenBank/DDBJ whole genome shotgun (WGS) entry which is preliminary data.</text>
</comment>
<evidence type="ECO:0000259" key="1">
    <source>
        <dbReference type="Pfam" id="PF12654"/>
    </source>
</evidence>